<gene>
    <name evidence="2" type="ORF">AQPE_4169</name>
</gene>
<dbReference type="AlphaFoldDB" id="A0A5K7SEH9"/>
<dbReference type="RefSeq" id="WP_318348180.1">
    <property type="nucleotide sequence ID" value="NZ_AP018694.1"/>
</dbReference>
<proteinExistence type="predicted"/>
<dbReference type="KEGG" id="anf:AQPE_4169"/>
<keyword evidence="3" id="KW-1185">Reference proteome</keyword>
<sequence length="351" mass="39841">MKFNKLFLFVLIALGFSACNSKSAKNAADSNVKYYRNIQFSETPWDTERGSYELTPEEAKTINNYKFTFNEKGQLASVEYNRNNVLLDYSSIGAAKVTYTYEGDKQVKRFFNEKNEAIKNGGASVSEYTLNESGMRIAMRFLDENGTPIENRNKINNYKWTKMPDGLIQEIRYNLAGEDVVMNEFCPFHELRFTYDANGFVTRVANYSADTLTNCTAENCGDIGVSYFQLENNEKGDVLTFSVHNTVGQLSNLYWGWAKRTSVVDQNGYVLESAQFDQDNEYLGGKNVPVTKMEYDEHGALVKQISMDKDKNVVNNPGNGVAITVYKYDEQGRRTETLKFDKDEVPVAAKS</sequence>
<feature type="chain" id="PRO_5024278970" description="Rhs family protein" evidence="1">
    <location>
        <begin position="24"/>
        <end position="351"/>
    </location>
</feature>
<dbReference type="PROSITE" id="PS51257">
    <property type="entry name" value="PROKAR_LIPOPROTEIN"/>
    <property type="match status" value="1"/>
</dbReference>
<feature type="signal peptide" evidence="1">
    <location>
        <begin position="1"/>
        <end position="23"/>
    </location>
</feature>
<organism evidence="2 3">
    <name type="scientific">Aquipluma nitroreducens</name>
    <dbReference type="NCBI Taxonomy" id="2010828"/>
    <lineage>
        <taxon>Bacteria</taxon>
        <taxon>Pseudomonadati</taxon>
        <taxon>Bacteroidota</taxon>
        <taxon>Bacteroidia</taxon>
        <taxon>Marinilabiliales</taxon>
        <taxon>Prolixibacteraceae</taxon>
        <taxon>Aquipluma</taxon>
    </lineage>
</organism>
<name>A0A5K7SEH9_9BACT</name>
<evidence type="ECO:0000313" key="3">
    <source>
        <dbReference type="Proteomes" id="UP001193389"/>
    </source>
</evidence>
<evidence type="ECO:0000313" key="2">
    <source>
        <dbReference type="EMBL" id="BBE19978.1"/>
    </source>
</evidence>
<keyword evidence="1" id="KW-0732">Signal</keyword>
<evidence type="ECO:0000256" key="1">
    <source>
        <dbReference type="SAM" id="SignalP"/>
    </source>
</evidence>
<accession>A0A5K7SEH9</accession>
<dbReference type="Proteomes" id="UP001193389">
    <property type="component" value="Chromosome"/>
</dbReference>
<protein>
    <recommendedName>
        <fullName evidence="4">Rhs family protein</fullName>
    </recommendedName>
</protein>
<evidence type="ECO:0008006" key="4">
    <source>
        <dbReference type="Google" id="ProtNLM"/>
    </source>
</evidence>
<dbReference type="EMBL" id="AP018694">
    <property type="protein sequence ID" value="BBE19978.1"/>
    <property type="molecule type" value="Genomic_DNA"/>
</dbReference>
<reference evidence="2" key="1">
    <citation type="journal article" date="2020" name="Int. J. Syst. Evol. Microbiol.">
        <title>Aquipluma nitroreducens gen. nov. sp. nov., a novel facultatively anaerobic bacterium isolated from a freshwater lake.</title>
        <authorList>
            <person name="Watanabe M."/>
            <person name="Kojima H."/>
            <person name="Fukui M."/>
        </authorList>
    </citation>
    <scope>NUCLEOTIDE SEQUENCE</scope>
    <source>
        <strain evidence="2">MeG22</strain>
    </source>
</reference>